<protein>
    <submittedName>
        <fullName evidence="1">DUF3368 domain-containing protein</fullName>
    </submittedName>
</protein>
<accession>A0A1A9HYV1</accession>
<dbReference type="OrthoDB" id="764457at2"/>
<evidence type="ECO:0000313" key="1">
    <source>
        <dbReference type="EMBL" id="ANH79661.1"/>
    </source>
</evidence>
<sequence length="151" mass="16752">MPKTIISDTSCFIILANIGELELLHKVYGQITTTPDIAAEYGDPFPEWVEIIAVKDQYRQQLLEMQIDKGESSAIALALETPDSTIILDDIKGRKIARHLGLTYTGTLGIIIKAKLKGIIPSIKPILNKMKQTNFRLSAEIEFQALKAANE</sequence>
<name>A0A1A9HYV1_9BACT</name>
<proteinExistence type="predicted"/>
<dbReference type="Proteomes" id="UP000077667">
    <property type="component" value="Chromosome"/>
</dbReference>
<dbReference type="PANTHER" id="PTHR39550">
    <property type="entry name" value="SLL0658 PROTEIN"/>
    <property type="match status" value="1"/>
</dbReference>
<gene>
    <name evidence="1" type="ORF">A8C56_00535</name>
</gene>
<evidence type="ECO:0000313" key="2">
    <source>
        <dbReference type="Proteomes" id="UP000077667"/>
    </source>
</evidence>
<dbReference type="KEGG" id="nia:A8C56_00535"/>
<dbReference type="Pfam" id="PF11848">
    <property type="entry name" value="DUF3368"/>
    <property type="match status" value="1"/>
</dbReference>
<dbReference type="EMBL" id="CP015772">
    <property type="protein sequence ID" value="ANH79661.1"/>
    <property type="molecule type" value="Genomic_DNA"/>
</dbReference>
<dbReference type="InterPro" id="IPR021799">
    <property type="entry name" value="PIN-like_prokaryotic"/>
</dbReference>
<dbReference type="PANTHER" id="PTHR39550:SF1">
    <property type="entry name" value="SLL0658 PROTEIN"/>
    <property type="match status" value="1"/>
</dbReference>
<keyword evidence="2" id="KW-1185">Reference proteome</keyword>
<organism evidence="1 2">
    <name type="scientific">Niabella ginsenosidivorans</name>
    <dbReference type="NCBI Taxonomy" id="1176587"/>
    <lineage>
        <taxon>Bacteria</taxon>
        <taxon>Pseudomonadati</taxon>
        <taxon>Bacteroidota</taxon>
        <taxon>Chitinophagia</taxon>
        <taxon>Chitinophagales</taxon>
        <taxon>Chitinophagaceae</taxon>
        <taxon>Niabella</taxon>
    </lineage>
</organism>
<dbReference type="RefSeq" id="WP_067750692.1">
    <property type="nucleotide sequence ID" value="NZ_CP015772.1"/>
</dbReference>
<dbReference type="STRING" id="1176587.A8C56_00535"/>
<dbReference type="AlphaFoldDB" id="A0A1A9HYV1"/>
<reference evidence="1 2" key="1">
    <citation type="submission" date="2016-05" db="EMBL/GenBank/DDBJ databases">
        <title>Niabella ginsenosidivorans BS26 whole genome sequencing.</title>
        <authorList>
            <person name="Im W.T."/>
            <person name="Siddiqi M.Z."/>
        </authorList>
    </citation>
    <scope>NUCLEOTIDE SEQUENCE [LARGE SCALE GENOMIC DNA]</scope>
    <source>
        <strain evidence="1 2">BS26</strain>
    </source>
</reference>